<feature type="signal peptide" evidence="11">
    <location>
        <begin position="1"/>
        <end position="21"/>
    </location>
</feature>
<evidence type="ECO:0000256" key="6">
    <source>
        <dbReference type="ARBA" id="ARBA00022989"/>
    </source>
</evidence>
<protein>
    <recommendedName>
        <fullName evidence="2">Cytochrome c1</fullName>
    </recommendedName>
</protein>
<dbReference type="GO" id="GO:0009055">
    <property type="term" value="F:electron transfer activity"/>
    <property type="evidence" value="ECO:0007669"/>
    <property type="project" value="InterPro"/>
</dbReference>
<dbReference type="Proteomes" id="UP000241899">
    <property type="component" value="Unassembled WGS sequence"/>
</dbReference>
<dbReference type="GO" id="GO:0020037">
    <property type="term" value="F:heme binding"/>
    <property type="evidence" value="ECO:0007669"/>
    <property type="project" value="InterPro"/>
</dbReference>
<reference evidence="13 14" key="1">
    <citation type="submission" date="2018-03" db="EMBL/GenBank/DDBJ databases">
        <title>Rhodobacter veldkampii.</title>
        <authorList>
            <person name="Meyer T.E."/>
            <person name="Miller S."/>
            <person name="Lodha T."/>
            <person name="Gandham S."/>
            <person name="Chintalapati S."/>
            <person name="Chintalapati V.R."/>
        </authorList>
    </citation>
    <scope>NUCLEOTIDE SEQUENCE [LARGE SCALE GENOMIC DNA]</scope>
    <source>
        <strain evidence="13 14">DSM 11550</strain>
    </source>
</reference>
<dbReference type="InterPro" id="IPR009056">
    <property type="entry name" value="Cyt_c-like_dom"/>
</dbReference>
<evidence type="ECO:0000256" key="2">
    <source>
        <dbReference type="ARBA" id="ARBA00016165"/>
    </source>
</evidence>
<dbReference type="Gene3D" id="1.10.760.10">
    <property type="entry name" value="Cytochrome c-like domain"/>
    <property type="match status" value="1"/>
</dbReference>
<feature type="binding site" description="covalent" evidence="9">
    <location>
        <position position="60"/>
    </location>
    <ligand>
        <name>heme c</name>
        <dbReference type="ChEBI" id="CHEBI:61717"/>
    </ligand>
</feature>
<feature type="chain" id="PRO_5015580825" description="Cytochrome c1" evidence="11">
    <location>
        <begin position="22"/>
        <end position="263"/>
    </location>
</feature>
<evidence type="ECO:0000256" key="10">
    <source>
        <dbReference type="SAM" id="Phobius"/>
    </source>
</evidence>
<dbReference type="GO" id="GO:0046872">
    <property type="term" value="F:metal ion binding"/>
    <property type="evidence" value="ECO:0007669"/>
    <property type="project" value="UniProtKB-KW"/>
</dbReference>
<dbReference type="EMBL" id="PZKF01000005">
    <property type="protein sequence ID" value="PTE18666.1"/>
    <property type="molecule type" value="Genomic_DNA"/>
</dbReference>
<name>A0A2T4JL88_9RHOB</name>
<dbReference type="PANTHER" id="PTHR10266:SF3">
    <property type="entry name" value="CYTOCHROME C1, HEME PROTEIN, MITOCHONDRIAL"/>
    <property type="match status" value="1"/>
</dbReference>
<dbReference type="Gene3D" id="1.20.5.100">
    <property type="entry name" value="Cytochrome c1, transmembrane anchor, C-terminal"/>
    <property type="match status" value="1"/>
</dbReference>
<keyword evidence="14" id="KW-1185">Reference proteome</keyword>
<feature type="binding site" description="covalent" evidence="9">
    <location>
        <position position="57"/>
    </location>
    <ligand>
        <name>heme c</name>
        <dbReference type="ChEBI" id="CHEBI:61717"/>
    </ligand>
</feature>
<feature type="transmembrane region" description="Helical" evidence="10">
    <location>
        <begin position="231"/>
        <end position="248"/>
    </location>
</feature>
<feature type="binding site" description="covalent" evidence="9">
    <location>
        <position position="187"/>
    </location>
    <ligand>
        <name>heme c</name>
        <dbReference type="ChEBI" id="CHEBI:61717"/>
    </ligand>
</feature>
<comment type="cofactor">
    <cofactor evidence="9">
        <name>heme c</name>
        <dbReference type="ChEBI" id="CHEBI:61717"/>
    </cofactor>
    <text evidence="9">Binds 1 heme c group covalently per subunit.</text>
</comment>
<keyword evidence="5 9" id="KW-0479">Metal-binding</keyword>
<feature type="domain" description="Cytochrome c" evidence="12">
    <location>
        <begin position="44"/>
        <end position="164"/>
    </location>
</feature>
<organism evidence="13 14">
    <name type="scientific">Phaeovulum veldkampii DSM 11550</name>
    <dbReference type="NCBI Taxonomy" id="1185920"/>
    <lineage>
        <taxon>Bacteria</taxon>
        <taxon>Pseudomonadati</taxon>
        <taxon>Pseudomonadota</taxon>
        <taxon>Alphaproteobacteria</taxon>
        <taxon>Rhodobacterales</taxon>
        <taxon>Paracoccaceae</taxon>
        <taxon>Phaeovulum</taxon>
    </lineage>
</organism>
<feature type="binding site" description="covalent" evidence="9">
    <location>
        <position position="61"/>
    </location>
    <ligand>
        <name>heme c</name>
        <dbReference type="ChEBI" id="CHEBI:61717"/>
    </ligand>
</feature>
<proteinExistence type="predicted"/>
<accession>A0A2T4JL88</accession>
<dbReference type="OrthoDB" id="9808471at2"/>
<evidence type="ECO:0000256" key="3">
    <source>
        <dbReference type="ARBA" id="ARBA00022617"/>
    </source>
</evidence>
<dbReference type="PRINTS" id="PR00603">
    <property type="entry name" value="CYTOCHROMEC1"/>
</dbReference>
<gene>
    <name evidence="13" type="ORF">C5F46_03445</name>
</gene>
<evidence type="ECO:0000313" key="14">
    <source>
        <dbReference type="Proteomes" id="UP000241899"/>
    </source>
</evidence>
<dbReference type="InterPro" id="IPR002326">
    <property type="entry name" value="Cyt_c1"/>
</dbReference>
<dbReference type="RefSeq" id="WP_107323961.1">
    <property type="nucleotide sequence ID" value="NZ_NHSP01000074.1"/>
</dbReference>
<keyword evidence="6 10" id="KW-1133">Transmembrane helix</keyword>
<keyword evidence="3 9" id="KW-0349">Heme</keyword>
<keyword evidence="7 9" id="KW-0408">Iron</keyword>
<dbReference type="PROSITE" id="PS51007">
    <property type="entry name" value="CYTC"/>
    <property type="match status" value="1"/>
</dbReference>
<comment type="caution">
    <text evidence="13">The sequence shown here is derived from an EMBL/GenBank/DDBJ whole genome shotgun (WGS) entry which is preliminary data.</text>
</comment>
<evidence type="ECO:0000256" key="8">
    <source>
        <dbReference type="ARBA" id="ARBA00023136"/>
    </source>
</evidence>
<evidence type="ECO:0000313" key="13">
    <source>
        <dbReference type="EMBL" id="PTE18666.1"/>
    </source>
</evidence>
<dbReference type="PANTHER" id="PTHR10266">
    <property type="entry name" value="CYTOCHROME C1"/>
    <property type="match status" value="1"/>
</dbReference>
<evidence type="ECO:0000256" key="5">
    <source>
        <dbReference type="ARBA" id="ARBA00022723"/>
    </source>
</evidence>
<evidence type="ECO:0000256" key="7">
    <source>
        <dbReference type="ARBA" id="ARBA00023004"/>
    </source>
</evidence>
<comment type="subcellular location">
    <subcellularLocation>
        <location evidence="1">Membrane</location>
    </subcellularLocation>
</comment>
<dbReference type="AlphaFoldDB" id="A0A2T4JL88"/>
<evidence type="ECO:0000259" key="12">
    <source>
        <dbReference type="PROSITE" id="PS51007"/>
    </source>
</evidence>
<keyword evidence="8 10" id="KW-0472">Membrane</keyword>
<keyword evidence="11" id="KW-0732">Signal</keyword>
<dbReference type="GO" id="GO:0016020">
    <property type="term" value="C:membrane"/>
    <property type="evidence" value="ECO:0007669"/>
    <property type="project" value="UniProtKB-SubCell"/>
</dbReference>
<dbReference type="InterPro" id="IPR036909">
    <property type="entry name" value="Cyt_c-like_dom_sf"/>
</dbReference>
<evidence type="ECO:0000256" key="1">
    <source>
        <dbReference type="ARBA" id="ARBA00004370"/>
    </source>
</evidence>
<evidence type="ECO:0000256" key="9">
    <source>
        <dbReference type="PIRSR" id="PIRSR602326-1"/>
    </source>
</evidence>
<keyword evidence="4 10" id="KW-0812">Transmembrane</keyword>
<dbReference type="Pfam" id="PF02167">
    <property type="entry name" value="Cytochrom_C1"/>
    <property type="match status" value="1"/>
</dbReference>
<evidence type="ECO:0000256" key="11">
    <source>
        <dbReference type="SAM" id="SignalP"/>
    </source>
</evidence>
<evidence type="ECO:0000256" key="4">
    <source>
        <dbReference type="ARBA" id="ARBA00022692"/>
    </source>
</evidence>
<dbReference type="SUPFAM" id="SSF46626">
    <property type="entry name" value="Cytochrome c"/>
    <property type="match status" value="1"/>
</dbReference>
<sequence>MRKLAISAVSALALGAGAAMASEGGAVHDVNFSFEGPYGTYDQAQLRRGLQVFTEICSACHGMKFVPIRSLGDEGGPNLSSDEVRAYAENLSIFDPELDEDRPRKPTDMFPTVTGDGMGPDLSVMAKARAGFHGPYGTGISQFFNGIGGPEYIYSILTGYNGEEKEEAGTLYYGNPTFTAGNGWIAMPQMLTDEAVEFEDGSPNDAKSLAKDVAAFLMWAAEPKLNARKEAGYISVGMLIILSVLLYFTNKALWAPHKGKKAV</sequence>